<evidence type="ECO:0000256" key="5">
    <source>
        <dbReference type="ARBA" id="ARBA00023242"/>
    </source>
</evidence>
<feature type="domain" description="AP2/ERF" evidence="7">
    <location>
        <begin position="86"/>
        <end position="143"/>
    </location>
</feature>
<evidence type="ECO:0000313" key="9">
    <source>
        <dbReference type="Proteomes" id="UP000734854"/>
    </source>
</evidence>
<feature type="region of interest" description="Disordered" evidence="6">
    <location>
        <begin position="275"/>
        <end position="296"/>
    </location>
</feature>
<dbReference type="GO" id="GO:0003677">
    <property type="term" value="F:DNA binding"/>
    <property type="evidence" value="ECO:0007669"/>
    <property type="project" value="UniProtKB-KW"/>
</dbReference>
<dbReference type="SMART" id="SM00380">
    <property type="entry name" value="AP2"/>
    <property type="match status" value="1"/>
</dbReference>
<keyword evidence="3" id="KW-0238">DNA-binding</keyword>
<evidence type="ECO:0000313" key="8">
    <source>
        <dbReference type="EMBL" id="KAG6520571.1"/>
    </source>
</evidence>
<protein>
    <recommendedName>
        <fullName evidence="7">AP2/ERF domain-containing protein</fullName>
    </recommendedName>
</protein>
<feature type="compositionally biased region" description="Polar residues" evidence="6">
    <location>
        <begin position="155"/>
        <end position="165"/>
    </location>
</feature>
<dbReference type="EMBL" id="JACMSC010000005">
    <property type="protein sequence ID" value="KAG6520571.1"/>
    <property type="molecule type" value="Genomic_DNA"/>
</dbReference>
<dbReference type="InterPro" id="IPR001471">
    <property type="entry name" value="AP2/ERF_dom"/>
</dbReference>
<keyword evidence="5" id="KW-0539">Nucleus</keyword>
<dbReference type="Pfam" id="PF00847">
    <property type="entry name" value="AP2"/>
    <property type="match status" value="1"/>
</dbReference>
<evidence type="ECO:0000256" key="1">
    <source>
        <dbReference type="ARBA" id="ARBA00004123"/>
    </source>
</evidence>
<dbReference type="PROSITE" id="PS51032">
    <property type="entry name" value="AP2_ERF"/>
    <property type="match status" value="1"/>
</dbReference>
<feature type="compositionally biased region" description="Basic residues" evidence="6">
    <location>
        <begin position="73"/>
        <end position="90"/>
    </location>
</feature>
<organism evidence="8 9">
    <name type="scientific">Zingiber officinale</name>
    <name type="common">Ginger</name>
    <name type="synonym">Amomum zingiber</name>
    <dbReference type="NCBI Taxonomy" id="94328"/>
    <lineage>
        <taxon>Eukaryota</taxon>
        <taxon>Viridiplantae</taxon>
        <taxon>Streptophyta</taxon>
        <taxon>Embryophyta</taxon>
        <taxon>Tracheophyta</taxon>
        <taxon>Spermatophyta</taxon>
        <taxon>Magnoliopsida</taxon>
        <taxon>Liliopsida</taxon>
        <taxon>Zingiberales</taxon>
        <taxon>Zingiberaceae</taxon>
        <taxon>Zingiber</taxon>
    </lineage>
</organism>
<reference evidence="8 9" key="1">
    <citation type="submission" date="2020-08" db="EMBL/GenBank/DDBJ databases">
        <title>Plant Genome Project.</title>
        <authorList>
            <person name="Zhang R.-G."/>
        </authorList>
    </citation>
    <scope>NUCLEOTIDE SEQUENCE [LARGE SCALE GENOMIC DNA]</scope>
    <source>
        <tissue evidence="8">Rhizome</tissue>
    </source>
</reference>
<name>A0A8J5HBZ7_ZINOF</name>
<dbReference type="Gene3D" id="3.30.730.10">
    <property type="entry name" value="AP2/ERF domain"/>
    <property type="match status" value="1"/>
</dbReference>
<dbReference type="InterPro" id="IPR036955">
    <property type="entry name" value="AP2/ERF_dom_sf"/>
</dbReference>
<feature type="region of interest" description="Disordered" evidence="6">
    <location>
        <begin position="65"/>
        <end position="90"/>
    </location>
</feature>
<evidence type="ECO:0000256" key="2">
    <source>
        <dbReference type="ARBA" id="ARBA00023015"/>
    </source>
</evidence>
<dbReference type="GO" id="GO:0005634">
    <property type="term" value="C:nucleus"/>
    <property type="evidence" value="ECO:0007669"/>
    <property type="project" value="UniProtKB-SubCell"/>
</dbReference>
<evidence type="ECO:0000259" key="7">
    <source>
        <dbReference type="PROSITE" id="PS51032"/>
    </source>
</evidence>
<gene>
    <name evidence="8" type="ORF">ZIOFF_017628</name>
</gene>
<evidence type="ECO:0000256" key="6">
    <source>
        <dbReference type="SAM" id="MobiDB-lite"/>
    </source>
</evidence>
<dbReference type="FunFam" id="3.30.730.10:FF:000001">
    <property type="entry name" value="Ethylene-responsive transcription factor 2"/>
    <property type="match status" value="1"/>
</dbReference>
<dbReference type="CDD" id="cd00018">
    <property type="entry name" value="AP2"/>
    <property type="match status" value="1"/>
</dbReference>
<dbReference type="SUPFAM" id="SSF54171">
    <property type="entry name" value="DNA-binding domain"/>
    <property type="match status" value="1"/>
</dbReference>
<feature type="region of interest" description="Disordered" evidence="6">
    <location>
        <begin position="144"/>
        <end position="165"/>
    </location>
</feature>
<sequence length="296" mass="32875">MPPISSSCFSSEQETSIPISALAYVISGATTSPPDLIALVPPCLLCRIDGCLGCEFFDAEATTRGGEPTAAKAPKRRRKKRERKNKYRGVRQRPWGKWAAEIRDPWKAARKWLGTFDTAEEAARAYDCAAFEFRGPRAKLNFPPPPPSSCAAPLNATSQTPPSVNNNQPPLEADRQVEQLWDVFLIDEDDDDRPLETCERGHDDELLVALLVGRRRRRRWRLRREGGGTHREAAEKTLDERDWTAEAAPVYDKQVADEAYKAAFSALVSGKVGDAMHPVAPLGSDQLPSGQNLRPR</sequence>
<evidence type="ECO:0000256" key="4">
    <source>
        <dbReference type="ARBA" id="ARBA00023163"/>
    </source>
</evidence>
<keyword evidence="4" id="KW-0804">Transcription</keyword>
<evidence type="ECO:0000256" key="3">
    <source>
        <dbReference type="ARBA" id="ARBA00023125"/>
    </source>
</evidence>
<dbReference type="PANTHER" id="PTHR31677">
    <property type="entry name" value="AP2 DOMAIN CLASS TRANSCRIPTION FACTOR"/>
    <property type="match status" value="1"/>
</dbReference>
<dbReference type="Proteomes" id="UP000734854">
    <property type="component" value="Unassembled WGS sequence"/>
</dbReference>
<dbReference type="AlphaFoldDB" id="A0A8J5HBZ7"/>
<comment type="caution">
    <text evidence="8">The sequence shown here is derived from an EMBL/GenBank/DDBJ whole genome shotgun (WGS) entry which is preliminary data.</text>
</comment>
<comment type="subcellular location">
    <subcellularLocation>
        <location evidence="1">Nucleus</location>
    </subcellularLocation>
</comment>
<proteinExistence type="predicted"/>
<feature type="compositionally biased region" description="Polar residues" evidence="6">
    <location>
        <begin position="286"/>
        <end position="296"/>
    </location>
</feature>
<dbReference type="InterPro" id="IPR016177">
    <property type="entry name" value="DNA-bd_dom_sf"/>
</dbReference>
<dbReference type="GO" id="GO:0003700">
    <property type="term" value="F:DNA-binding transcription factor activity"/>
    <property type="evidence" value="ECO:0007669"/>
    <property type="project" value="InterPro"/>
</dbReference>
<dbReference type="PRINTS" id="PR00367">
    <property type="entry name" value="ETHRSPELEMNT"/>
</dbReference>
<keyword evidence="2" id="KW-0805">Transcription regulation</keyword>
<accession>A0A8J5HBZ7</accession>
<keyword evidence="9" id="KW-1185">Reference proteome</keyword>
<dbReference type="PANTHER" id="PTHR31677:SF196">
    <property type="entry name" value="ETHYLENE-RESPONSIVE TRANSCRIPTION FACTOR ERF109"/>
    <property type="match status" value="1"/>
</dbReference>